<evidence type="ECO:0000256" key="8">
    <source>
        <dbReference type="ARBA" id="ARBA00023136"/>
    </source>
</evidence>
<keyword evidence="7 9" id="KW-1133">Transmembrane helix</keyword>
<dbReference type="InterPro" id="IPR004813">
    <property type="entry name" value="OPT"/>
</dbReference>
<dbReference type="Proteomes" id="UP001168877">
    <property type="component" value="Unassembled WGS sequence"/>
</dbReference>
<reference evidence="10" key="2">
    <citation type="submission" date="2023-06" db="EMBL/GenBank/DDBJ databases">
        <authorList>
            <person name="Swenson N.G."/>
            <person name="Wegrzyn J.L."/>
            <person name="Mcevoy S.L."/>
        </authorList>
    </citation>
    <scope>NUCLEOTIDE SEQUENCE</scope>
    <source>
        <strain evidence="10">NS2018</strain>
        <tissue evidence="10">Leaf</tissue>
    </source>
</reference>
<dbReference type="GO" id="GO:0035673">
    <property type="term" value="F:oligopeptide transmembrane transporter activity"/>
    <property type="evidence" value="ECO:0007669"/>
    <property type="project" value="InterPro"/>
</dbReference>
<keyword evidence="8 9" id="KW-0472">Membrane</keyword>
<evidence type="ECO:0000313" key="11">
    <source>
        <dbReference type="Proteomes" id="UP001168877"/>
    </source>
</evidence>
<comment type="caution">
    <text evidence="10">The sequence shown here is derived from an EMBL/GenBank/DDBJ whole genome shotgun (WGS) entry which is preliminary data.</text>
</comment>
<gene>
    <name evidence="10" type="ORF">LWI29_025117</name>
</gene>
<evidence type="ECO:0000313" key="10">
    <source>
        <dbReference type="EMBL" id="KAK0601530.1"/>
    </source>
</evidence>
<dbReference type="AlphaFoldDB" id="A0AA39T7J2"/>
<sequence>MDQFYTHAHALGRSIALPSAKAVNYLSWGAVGIFFNYYVFRRYKSWWARHNYILSAALDAGVAFMGVFLYFTLQSYDISGPEWRGLDSSDHCPLAKCPISPGIVVHRCPVL</sequence>
<feature type="transmembrane region" description="Helical" evidence="9">
    <location>
        <begin position="22"/>
        <end position="40"/>
    </location>
</feature>
<evidence type="ECO:0000256" key="7">
    <source>
        <dbReference type="ARBA" id="ARBA00022989"/>
    </source>
</evidence>
<dbReference type="GO" id="GO:0015031">
    <property type="term" value="P:protein transport"/>
    <property type="evidence" value="ECO:0007669"/>
    <property type="project" value="UniProtKB-KW"/>
</dbReference>
<proteinExistence type="inferred from homology"/>
<evidence type="ECO:0000256" key="4">
    <source>
        <dbReference type="ARBA" id="ARBA00022692"/>
    </source>
</evidence>
<accession>A0AA39T7J2</accession>
<evidence type="ECO:0000256" key="5">
    <source>
        <dbReference type="ARBA" id="ARBA00022856"/>
    </source>
</evidence>
<comment type="similarity">
    <text evidence="2">Belongs to the oligopeptide OPT transporter (TC 2.A.67.1) family.</text>
</comment>
<feature type="transmembrane region" description="Helical" evidence="9">
    <location>
        <begin position="52"/>
        <end position="73"/>
    </location>
</feature>
<evidence type="ECO:0000256" key="9">
    <source>
        <dbReference type="SAM" id="Phobius"/>
    </source>
</evidence>
<protein>
    <recommendedName>
        <fullName evidence="12">Oligopeptide transporter</fullName>
    </recommendedName>
</protein>
<dbReference type="PANTHER" id="PTHR22601">
    <property type="entry name" value="ISP4 LIKE PROTEIN"/>
    <property type="match status" value="1"/>
</dbReference>
<keyword evidence="5" id="KW-0571">Peptide transport</keyword>
<keyword evidence="11" id="KW-1185">Reference proteome</keyword>
<organism evidence="10 11">
    <name type="scientific">Acer saccharum</name>
    <name type="common">Sugar maple</name>
    <dbReference type="NCBI Taxonomy" id="4024"/>
    <lineage>
        <taxon>Eukaryota</taxon>
        <taxon>Viridiplantae</taxon>
        <taxon>Streptophyta</taxon>
        <taxon>Embryophyta</taxon>
        <taxon>Tracheophyta</taxon>
        <taxon>Spermatophyta</taxon>
        <taxon>Magnoliopsida</taxon>
        <taxon>eudicotyledons</taxon>
        <taxon>Gunneridae</taxon>
        <taxon>Pentapetalae</taxon>
        <taxon>rosids</taxon>
        <taxon>malvids</taxon>
        <taxon>Sapindales</taxon>
        <taxon>Sapindaceae</taxon>
        <taxon>Hippocastanoideae</taxon>
        <taxon>Acereae</taxon>
        <taxon>Acer</taxon>
    </lineage>
</organism>
<dbReference type="Pfam" id="PF03169">
    <property type="entry name" value="OPT"/>
    <property type="match status" value="1"/>
</dbReference>
<evidence type="ECO:0000256" key="2">
    <source>
        <dbReference type="ARBA" id="ARBA00005484"/>
    </source>
</evidence>
<keyword evidence="3" id="KW-0813">Transport</keyword>
<comment type="subcellular location">
    <subcellularLocation>
        <location evidence="1">Membrane</location>
        <topology evidence="1">Multi-pass membrane protein</topology>
    </subcellularLocation>
</comment>
<dbReference type="EMBL" id="JAUESC010000003">
    <property type="protein sequence ID" value="KAK0601530.1"/>
    <property type="molecule type" value="Genomic_DNA"/>
</dbReference>
<evidence type="ECO:0000256" key="6">
    <source>
        <dbReference type="ARBA" id="ARBA00022927"/>
    </source>
</evidence>
<evidence type="ECO:0008006" key="12">
    <source>
        <dbReference type="Google" id="ProtNLM"/>
    </source>
</evidence>
<reference evidence="10" key="1">
    <citation type="journal article" date="2022" name="Plant J.">
        <title>Strategies of tolerance reflected in two North American maple genomes.</title>
        <authorList>
            <person name="McEvoy S.L."/>
            <person name="Sezen U.U."/>
            <person name="Trouern-Trend A."/>
            <person name="McMahon S.M."/>
            <person name="Schaberg P.G."/>
            <person name="Yang J."/>
            <person name="Wegrzyn J.L."/>
            <person name="Swenson N.G."/>
        </authorList>
    </citation>
    <scope>NUCLEOTIDE SEQUENCE</scope>
    <source>
        <strain evidence="10">NS2018</strain>
    </source>
</reference>
<name>A0AA39T7J2_ACESA</name>
<evidence type="ECO:0000256" key="3">
    <source>
        <dbReference type="ARBA" id="ARBA00022448"/>
    </source>
</evidence>
<dbReference type="GO" id="GO:0016020">
    <property type="term" value="C:membrane"/>
    <property type="evidence" value="ECO:0007669"/>
    <property type="project" value="UniProtKB-SubCell"/>
</dbReference>
<keyword evidence="6" id="KW-0653">Protein transport</keyword>
<dbReference type="InterPro" id="IPR004648">
    <property type="entry name" value="Oligpept_transpt"/>
</dbReference>
<keyword evidence="4 9" id="KW-0812">Transmembrane</keyword>
<evidence type="ECO:0000256" key="1">
    <source>
        <dbReference type="ARBA" id="ARBA00004141"/>
    </source>
</evidence>